<dbReference type="AlphaFoldDB" id="A0A158JSU8"/>
<gene>
    <name evidence="1" type="ORF">AWB69_08716</name>
</gene>
<evidence type="ECO:0008006" key="3">
    <source>
        <dbReference type="Google" id="ProtNLM"/>
    </source>
</evidence>
<dbReference type="EMBL" id="FCOK02000117">
    <property type="protein sequence ID" value="SAL71896.1"/>
    <property type="molecule type" value="Genomic_DNA"/>
</dbReference>
<accession>A0A158JSU8</accession>
<organism evidence="1 2">
    <name type="scientific">Caballeronia udeis</name>
    <dbReference type="NCBI Taxonomy" id="1232866"/>
    <lineage>
        <taxon>Bacteria</taxon>
        <taxon>Pseudomonadati</taxon>
        <taxon>Pseudomonadota</taxon>
        <taxon>Betaproteobacteria</taxon>
        <taxon>Burkholderiales</taxon>
        <taxon>Burkholderiaceae</taxon>
        <taxon>Caballeronia</taxon>
    </lineage>
</organism>
<evidence type="ECO:0000313" key="2">
    <source>
        <dbReference type="Proteomes" id="UP000054683"/>
    </source>
</evidence>
<proteinExistence type="predicted"/>
<sequence length="181" mass="19117">MGHGLRSTRRPSPNRDPYGTLAMTLLALTSLVVLLPIGAHADGGPTTPVQVENAIRHHIASLRAVEYREARRVTAVEGTTVAIYTAEGACAGFSLRAKPGTCSNNWVRYMVALSDGRTTQPLEVGGKGDLSDTSTTISQGVIEVTGLSFGPGDSMCCPSVPKTKEFRISPSGLSQIVRPPQ</sequence>
<reference evidence="1 2" key="1">
    <citation type="submission" date="2016-01" db="EMBL/GenBank/DDBJ databases">
        <authorList>
            <person name="Oliw E.H."/>
        </authorList>
    </citation>
    <scope>NUCLEOTIDE SEQUENCE [LARGE SCALE GENOMIC DNA]</scope>
    <source>
        <strain evidence="1">LMG 27134</strain>
    </source>
</reference>
<evidence type="ECO:0000313" key="1">
    <source>
        <dbReference type="EMBL" id="SAL71896.1"/>
    </source>
</evidence>
<protein>
    <recommendedName>
        <fullName evidence="3">Lipoprotein</fullName>
    </recommendedName>
</protein>
<dbReference type="Proteomes" id="UP000054683">
    <property type="component" value="Unassembled WGS sequence"/>
</dbReference>
<name>A0A158JSU8_9BURK</name>